<keyword evidence="1" id="KW-0472">Membrane</keyword>
<name>A0A7J7JLJ2_BUGNE</name>
<keyword evidence="1" id="KW-0812">Transmembrane</keyword>
<keyword evidence="1" id="KW-1133">Transmembrane helix</keyword>
<gene>
    <name evidence="2" type="ORF">EB796_015196</name>
</gene>
<proteinExistence type="predicted"/>
<organism evidence="2 3">
    <name type="scientific">Bugula neritina</name>
    <name type="common">Brown bryozoan</name>
    <name type="synonym">Sertularia neritina</name>
    <dbReference type="NCBI Taxonomy" id="10212"/>
    <lineage>
        <taxon>Eukaryota</taxon>
        <taxon>Metazoa</taxon>
        <taxon>Spiralia</taxon>
        <taxon>Lophotrochozoa</taxon>
        <taxon>Bryozoa</taxon>
        <taxon>Gymnolaemata</taxon>
        <taxon>Cheilostomatida</taxon>
        <taxon>Flustrina</taxon>
        <taxon>Buguloidea</taxon>
        <taxon>Bugulidae</taxon>
        <taxon>Bugula</taxon>
    </lineage>
</organism>
<sequence>MKISMSSSDKQTFEDVKMFEKSDKSKLLGASLLVISIMLVVSVSAVIYMSLNKTHAVCQQKESEKTTRVSADVQATVNIKTPDNQHVKDQVMLNKDEHVAYYHRADGTFHAELFQKGLRVIRADKGICYISPVAFNETNNEDVVSEFLDNFDDQELEEEDAEVDVKVIDEFVQDVSFLPKRVQNECTNGYKWMIVMPTGDSDADVTLASHGRAKREVSCSYYYYYRCYAFNGKIYCYIFRICV</sequence>
<dbReference type="AlphaFoldDB" id="A0A7J7JLJ2"/>
<keyword evidence="3" id="KW-1185">Reference proteome</keyword>
<feature type="transmembrane region" description="Helical" evidence="1">
    <location>
        <begin position="27"/>
        <end position="51"/>
    </location>
</feature>
<dbReference type="Proteomes" id="UP000593567">
    <property type="component" value="Unassembled WGS sequence"/>
</dbReference>
<accession>A0A7J7JLJ2</accession>
<evidence type="ECO:0000256" key="1">
    <source>
        <dbReference type="SAM" id="Phobius"/>
    </source>
</evidence>
<protein>
    <recommendedName>
        <fullName evidence="4">BRICHOS domain-containing protein</fullName>
    </recommendedName>
</protein>
<comment type="caution">
    <text evidence="2">The sequence shown here is derived from an EMBL/GenBank/DDBJ whole genome shotgun (WGS) entry which is preliminary data.</text>
</comment>
<reference evidence="2" key="1">
    <citation type="submission" date="2020-06" db="EMBL/GenBank/DDBJ databases">
        <title>Draft genome of Bugula neritina, a colonial animal packing powerful symbionts and potential medicines.</title>
        <authorList>
            <person name="Rayko M."/>
        </authorList>
    </citation>
    <scope>NUCLEOTIDE SEQUENCE [LARGE SCALE GENOMIC DNA]</scope>
    <source>
        <strain evidence="2">Kwan_BN1</strain>
    </source>
</reference>
<evidence type="ECO:0000313" key="2">
    <source>
        <dbReference type="EMBL" id="KAF6026494.1"/>
    </source>
</evidence>
<dbReference type="EMBL" id="VXIV02002268">
    <property type="protein sequence ID" value="KAF6026494.1"/>
    <property type="molecule type" value="Genomic_DNA"/>
</dbReference>
<evidence type="ECO:0008006" key="4">
    <source>
        <dbReference type="Google" id="ProtNLM"/>
    </source>
</evidence>
<evidence type="ECO:0000313" key="3">
    <source>
        <dbReference type="Proteomes" id="UP000593567"/>
    </source>
</evidence>